<evidence type="ECO:0000313" key="1">
    <source>
        <dbReference type="EMBL" id="KOS56456.1"/>
    </source>
</evidence>
<dbReference type="PATRIC" id="fig|1441923.3.peg.2133"/>
<dbReference type="EMBL" id="AZYO01000018">
    <property type="protein sequence ID" value="KOS56456.1"/>
    <property type="molecule type" value="Genomic_DNA"/>
</dbReference>
<proteinExistence type="predicted"/>
<gene>
    <name evidence="1" type="ORF">Z051_09615</name>
</gene>
<evidence type="ECO:0000313" key="2">
    <source>
        <dbReference type="Proteomes" id="UP000037712"/>
    </source>
</evidence>
<reference evidence="1 2" key="1">
    <citation type="journal article" date="2015" name="Genome Announc.">
        <title>Draft Genome Sequence of Rhodococcus rhodochrous Strain KG-21, a Soil Isolate from Oil Fields of Krishna-Godavari Basin, India.</title>
        <authorList>
            <person name="Dawar C."/>
            <person name="Aggarwal R.K."/>
        </authorList>
    </citation>
    <scope>NUCLEOTIDE SEQUENCE [LARGE SCALE GENOMIC DNA]</scope>
    <source>
        <strain evidence="1 2">KG-21</strain>
    </source>
</reference>
<name>A0A0M8PHK0_RHORH</name>
<sequence length="81" mass="8567">MSARKVNVTVVRSVEHTAEVAIDEAEFLEWLDGDEDTPEAVREFLEAGSDVDDIIHDVVEIGTVAVVDSGIVRVSAAGGAS</sequence>
<reference evidence="2" key="2">
    <citation type="submission" date="2015-01" db="EMBL/GenBank/DDBJ databases">
        <title>Draft genome sequence of potential hydrocarbon metabolising strain of Rhodococcus rhodochrous.</title>
        <authorList>
            <person name="Aggarwal R.K."/>
            <person name="Dawar C."/>
        </authorList>
    </citation>
    <scope>NUCLEOTIDE SEQUENCE [LARGE SCALE GENOMIC DNA]</scope>
    <source>
        <strain evidence="2">KG-21</strain>
    </source>
</reference>
<dbReference type="AlphaFoldDB" id="A0A0M8PHK0"/>
<organism evidence="1 2">
    <name type="scientific">Rhodococcus rhodochrous KG-21</name>
    <dbReference type="NCBI Taxonomy" id="1441923"/>
    <lineage>
        <taxon>Bacteria</taxon>
        <taxon>Bacillati</taxon>
        <taxon>Actinomycetota</taxon>
        <taxon>Actinomycetes</taxon>
        <taxon>Mycobacteriales</taxon>
        <taxon>Nocardiaceae</taxon>
        <taxon>Rhodococcus</taxon>
    </lineage>
</organism>
<comment type="caution">
    <text evidence="1">The sequence shown here is derived from an EMBL/GenBank/DDBJ whole genome shotgun (WGS) entry which is preliminary data.</text>
</comment>
<dbReference type="RefSeq" id="WP_054372448.1">
    <property type="nucleotide sequence ID" value="NZ_AZYO01000018.1"/>
</dbReference>
<protein>
    <submittedName>
        <fullName evidence="1">Uncharacterized protein</fullName>
    </submittedName>
</protein>
<accession>A0A0M8PHK0</accession>
<dbReference type="Proteomes" id="UP000037712">
    <property type="component" value="Unassembled WGS sequence"/>
</dbReference>